<evidence type="ECO:0000313" key="1">
    <source>
        <dbReference type="EMBL" id="RRJ90410.1"/>
    </source>
</evidence>
<dbReference type="Proteomes" id="UP000271937">
    <property type="component" value="Unassembled WGS sequence"/>
</dbReference>
<dbReference type="OrthoDB" id="1352874at2"/>
<proteinExistence type="predicted"/>
<dbReference type="AlphaFoldDB" id="A0A3P3W5Y2"/>
<dbReference type="EMBL" id="RQVR01000011">
    <property type="protein sequence ID" value="RRJ90410.1"/>
    <property type="molecule type" value="Genomic_DNA"/>
</dbReference>
<organism evidence="1 2">
    <name type="scientific">Flavobacterium macacae</name>
    <dbReference type="NCBI Taxonomy" id="2488993"/>
    <lineage>
        <taxon>Bacteria</taxon>
        <taxon>Pseudomonadati</taxon>
        <taxon>Bacteroidota</taxon>
        <taxon>Flavobacteriia</taxon>
        <taxon>Flavobacteriales</taxon>
        <taxon>Flavobacteriaceae</taxon>
        <taxon>Flavobacterium</taxon>
    </lineage>
</organism>
<protein>
    <submittedName>
        <fullName evidence="1">Uncharacterized protein</fullName>
    </submittedName>
</protein>
<dbReference type="PROSITE" id="PS51257">
    <property type="entry name" value="PROKAR_LIPOPROTEIN"/>
    <property type="match status" value="1"/>
</dbReference>
<dbReference type="RefSeq" id="WP_125012993.1">
    <property type="nucleotide sequence ID" value="NZ_RQVR01000011.1"/>
</dbReference>
<sequence>MNIGKYLKWLFLFIISLGLISCVKETKSNNLSAKTSKNIQDTIIVKQKQALNRSYEVGFLSKSHSYYWLVGKDTLDIVVNVREYSRDSTLHLGVHHKDPMLFASLLTKINECYPQIEIDFDLSKFNSFYFRQPIYYLDLANDLSTEYEQQFGQKSINYEKLNQFLLNSKLNKQLGNLVKPLHKKVKLYRIEKFHLMDKIHYVSYLPNVDLIEYPAFTIHGMGLYAQLENK</sequence>
<gene>
    <name evidence="1" type="ORF">EG849_10225</name>
</gene>
<accession>A0A3P3W5Y2</accession>
<keyword evidence="2" id="KW-1185">Reference proteome</keyword>
<evidence type="ECO:0000313" key="2">
    <source>
        <dbReference type="Proteomes" id="UP000271937"/>
    </source>
</evidence>
<comment type="caution">
    <text evidence="1">The sequence shown here is derived from an EMBL/GenBank/DDBJ whole genome shotgun (WGS) entry which is preliminary data.</text>
</comment>
<name>A0A3P3W5Y2_9FLAO</name>
<reference evidence="1 2" key="1">
    <citation type="submission" date="2018-11" db="EMBL/GenBank/DDBJ databases">
        <title>Flavobacterium sp. nov., YIM 102600 draft genome.</title>
        <authorList>
            <person name="Li G."/>
            <person name="Jiang Y."/>
        </authorList>
    </citation>
    <scope>NUCLEOTIDE SEQUENCE [LARGE SCALE GENOMIC DNA]</scope>
    <source>
        <strain evidence="1 2">YIM 102600</strain>
    </source>
</reference>